<organism evidence="2 3">
    <name type="scientific">Pseudogemmobacter faecipullorum</name>
    <dbReference type="NCBI Taxonomy" id="2755041"/>
    <lineage>
        <taxon>Bacteria</taxon>
        <taxon>Pseudomonadati</taxon>
        <taxon>Pseudomonadota</taxon>
        <taxon>Alphaproteobacteria</taxon>
        <taxon>Rhodobacterales</taxon>
        <taxon>Paracoccaceae</taxon>
        <taxon>Pseudogemmobacter</taxon>
    </lineage>
</organism>
<feature type="domain" description="NADP-dependent oxidoreductase" evidence="1">
    <location>
        <begin position="19"/>
        <end position="328"/>
    </location>
</feature>
<sequence length="341" mass="36697">MTPAMRREVGRTGLDIPVLGLGTCPLGGVYAAIGEAGARATYEAAWAGGIRFYDTAPWYGLGQAEHRTGRALYERPRGDYVLTTKVGRVLRAPRDRAGFTPPAWQAPLAFEPHHIFTYDAVMRSYEDSLQRLGINQVDALYIHDLDGGYFRTPEALEARLRELDQGGGYRALDELKRSGEIRAIGAGINERGMIRRFLEATDLDLFLVASRYTLLEHDIYQDEITAAGRRGASIVVGGAFSSGILATGLVEGAKYEYGAVPPGVADKVRRLSAIAAAHGISLAAAALQFPLAAPEVCSVVFGAVTPAEVTQNIAHFGAEIPQGFWSDLRSEGLVAPDVPLP</sequence>
<keyword evidence="3" id="KW-1185">Reference proteome</keyword>
<gene>
    <name evidence="2" type="ORF">H0485_14940</name>
</gene>
<dbReference type="InterPro" id="IPR020471">
    <property type="entry name" value="AKR"/>
</dbReference>
<accession>A0ABS8CPG7</accession>
<dbReference type="Gene3D" id="3.20.20.100">
    <property type="entry name" value="NADP-dependent oxidoreductase domain"/>
    <property type="match status" value="1"/>
</dbReference>
<reference evidence="2 3" key="1">
    <citation type="submission" date="2020-07" db="EMBL/GenBank/DDBJ databases">
        <title>Pseudogemmobacter sp. nov., isolated from poultry manure in Taiwan.</title>
        <authorList>
            <person name="Lin S.-Y."/>
            <person name="Tang Y.-S."/>
            <person name="Young C.-C."/>
        </authorList>
    </citation>
    <scope>NUCLEOTIDE SEQUENCE [LARGE SCALE GENOMIC DNA]</scope>
    <source>
        <strain evidence="2 3">CC-YST710</strain>
    </source>
</reference>
<dbReference type="Proteomes" id="UP001198571">
    <property type="component" value="Unassembled WGS sequence"/>
</dbReference>
<protein>
    <submittedName>
        <fullName evidence="2">Aldo/keto reductase</fullName>
    </submittedName>
</protein>
<dbReference type="InterPro" id="IPR036812">
    <property type="entry name" value="NAD(P)_OxRdtase_dom_sf"/>
</dbReference>
<evidence type="ECO:0000313" key="3">
    <source>
        <dbReference type="Proteomes" id="UP001198571"/>
    </source>
</evidence>
<dbReference type="SUPFAM" id="SSF51430">
    <property type="entry name" value="NAD(P)-linked oxidoreductase"/>
    <property type="match status" value="1"/>
</dbReference>
<dbReference type="Pfam" id="PF00248">
    <property type="entry name" value="Aldo_ket_red"/>
    <property type="match status" value="1"/>
</dbReference>
<dbReference type="PANTHER" id="PTHR42686">
    <property type="entry name" value="GH17980P-RELATED"/>
    <property type="match status" value="1"/>
</dbReference>
<name>A0ABS8CPG7_9RHOB</name>
<proteinExistence type="predicted"/>
<evidence type="ECO:0000259" key="1">
    <source>
        <dbReference type="Pfam" id="PF00248"/>
    </source>
</evidence>
<dbReference type="InterPro" id="IPR023210">
    <property type="entry name" value="NADP_OxRdtase_dom"/>
</dbReference>
<comment type="caution">
    <text evidence="2">The sequence shown here is derived from an EMBL/GenBank/DDBJ whole genome shotgun (WGS) entry which is preliminary data.</text>
</comment>
<evidence type="ECO:0000313" key="2">
    <source>
        <dbReference type="EMBL" id="MCB5411287.1"/>
    </source>
</evidence>
<dbReference type="PANTHER" id="PTHR42686:SF1">
    <property type="entry name" value="GH17980P-RELATED"/>
    <property type="match status" value="1"/>
</dbReference>
<dbReference type="EMBL" id="JACDXX010000014">
    <property type="protein sequence ID" value="MCB5411287.1"/>
    <property type="molecule type" value="Genomic_DNA"/>
</dbReference>
<dbReference type="RefSeq" id="WP_226936758.1">
    <property type="nucleotide sequence ID" value="NZ_JACDXX010000014.1"/>
</dbReference>